<evidence type="ECO:0000313" key="7">
    <source>
        <dbReference type="Proteomes" id="UP000499080"/>
    </source>
</evidence>
<name>A0A4Y2M760_ARAVE</name>
<protein>
    <submittedName>
        <fullName evidence="6">Photoreceptor-specific nuclear receptor</fullName>
    </submittedName>
</protein>
<keyword evidence="3 6" id="KW-0675">Receptor</keyword>
<feature type="domain" description="NR LBD" evidence="5">
    <location>
        <begin position="75"/>
        <end position="331"/>
    </location>
</feature>
<dbReference type="AlphaFoldDB" id="A0A4Y2M760"/>
<evidence type="ECO:0000313" key="6">
    <source>
        <dbReference type="EMBL" id="GBN22333.1"/>
    </source>
</evidence>
<keyword evidence="2" id="KW-0804">Transcription</keyword>
<dbReference type="Pfam" id="PF00104">
    <property type="entry name" value="Hormone_recep"/>
    <property type="match status" value="1"/>
</dbReference>
<dbReference type="InterPro" id="IPR001723">
    <property type="entry name" value="Nuclear_hrmn_rcpt"/>
</dbReference>
<dbReference type="PANTHER" id="PTHR24083">
    <property type="entry name" value="NUCLEAR HORMONE RECEPTOR"/>
    <property type="match status" value="1"/>
</dbReference>
<organism evidence="6 7">
    <name type="scientific">Araneus ventricosus</name>
    <name type="common">Orbweaver spider</name>
    <name type="synonym">Epeira ventricosa</name>
    <dbReference type="NCBI Taxonomy" id="182803"/>
    <lineage>
        <taxon>Eukaryota</taxon>
        <taxon>Metazoa</taxon>
        <taxon>Ecdysozoa</taxon>
        <taxon>Arthropoda</taxon>
        <taxon>Chelicerata</taxon>
        <taxon>Arachnida</taxon>
        <taxon>Araneae</taxon>
        <taxon>Araneomorphae</taxon>
        <taxon>Entelegynae</taxon>
        <taxon>Araneoidea</taxon>
        <taxon>Araneidae</taxon>
        <taxon>Araneus</taxon>
    </lineage>
</organism>
<evidence type="ECO:0000256" key="4">
    <source>
        <dbReference type="SAM" id="MobiDB-lite"/>
    </source>
</evidence>
<dbReference type="Proteomes" id="UP000499080">
    <property type="component" value="Unassembled WGS sequence"/>
</dbReference>
<evidence type="ECO:0000259" key="5">
    <source>
        <dbReference type="PROSITE" id="PS51843"/>
    </source>
</evidence>
<evidence type="ECO:0000256" key="2">
    <source>
        <dbReference type="ARBA" id="ARBA00023163"/>
    </source>
</evidence>
<dbReference type="SUPFAM" id="SSF48508">
    <property type="entry name" value="Nuclear receptor ligand-binding domain"/>
    <property type="match status" value="1"/>
</dbReference>
<reference evidence="6 7" key="1">
    <citation type="journal article" date="2019" name="Sci. Rep.">
        <title>Orb-weaving spider Araneus ventricosus genome elucidates the spidroin gene catalogue.</title>
        <authorList>
            <person name="Kono N."/>
            <person name="Nakamura H."/>
            <person name="Ohtoshi R."/>
            <person name="Moran D.A.P."/>
            <person name="Shinohara A."/>
            <person name="Yoshida Y."/>
            <person name="Fujiwara M."/>
            <person name="Mori M."/>
            <person name="Tomita M."/>
            <person name="Arakawa K."/>
        </authorList>
    </citation>
    <scope>NUCLEOTIDE SEQUENCE [LARGE SCALE GENOMIC DNA]</scope>
</reference>
<dbReference type="Gene3D" id="1.10.565.10">
    <property type="entry name" value="Retinoid X Receptor"/>
    <property type="match status" value="1"/>
</dbReference>
<keyword evidence="7" id="KW-1185">Reference proteome</keyword>
<comment type="caution">
    <text evidence="6">The sequence shown here is derived from an EMBL/GenBank/DDBJ whole genome shotgun (WGS) entry which is preliminary data.</text>
</comment>
<accession>A0A4Y2M760</accession>
<proteinExistence type="predicted"/>
<keyword evidence="1" id="KW-0805">Transcription regulation</keyword>
<feature type="region of interest" description="Disordered" evidence="4">
    <location>
        <begin position="307"/>
        <end position="331"/>
    </location>
</feature>
<evidence type="ECO:0000256" key="1">
    <source>
        <dbReference type="ARBA" id="ARBA00023015"/>
    </source>
</evidence>
<evidence type="ECO:0000256" key="3">
    <source>
        <dbReference type="ARBA" id="ARBA00023170"/>
    </source>
</evidence>
<dbReference type="SMART" id="SM00430">
    <property type="entry name" value="HOLI"/>
    <property type="match status" value="1"/>
</dbReference>
<dbReference type="OrthoDB" id="6424478at2759"/>
<dbReference type="InterPro" id="IPR000536">
    <property type="entry name" value="Nucl_hrmn_rcpt_lig-bd"/>
</dbReference>
<dbReference type="InterPro" id="IPR050274">
    <property type="entry name" value="Nuclear_hormone_rcpt_NR2"/>
</dbReference>
<dbReference type="PROSITE" id="PS51843">
    <property type="entry name" value="NR_LBD"/>
    <property type="match status" value="1"/>
</dbReference>
<sequence length="331" mass="37626">MCYYDLFFFIQAVQNERQPRNTATIRPESAFAIPISSSDDVYSNRSDAKCVNLTTFPPIFPLHQKLVSPLFVKMNASKLTENFMSSKERLSAGMEEALKKETFYPLGYPSFFAHDGRSETPLDATKSSLYETSARILLLSIRWARNLPSYSSLALQDQVSLLEETWSELFLISCIQWSMPLDSNPLFATMDTNLPLNNVQQKKCTQILQKMFTRFKMLAVDFSEFACLKAIILFRPATRGLFRDGPRNFEPRSDDEDDAWAGTPLSKLPRHTNGRAFGHYVGFSVQQAPYTADLRWNRVSGLRPSGPKLETLPLSHRGLPSLMDPTIESEH</sequence>
<gene>
    <name evidence="6" type="primary">NR2E3_1</name>
    <name evidence="6" type="ORF">AVEN_39407_1</name>
</gene>
<dbReference type="PRINTS" id="PR00398">
    <property type="entry name" value="STRDHORMONER"/>
</dbReference>
<dbReference type="EMBL" id="BGPR01006851">
    <property type="protein sequence ID" value="GBN22333.1"/>
    <property type="molecule type" value="Genomic_DNA"/>
</dbReference>
<dbReference type="InterPro" id="IPR035500">
    <property type="entry name" value="NHR-like_dom_sf"/>
</dbReference>